<evidence type="ECO:0000256" key="5">
    <source>
        <dbReference type="ARBA" id="ARBA00022490"/>
    </source>
</evidence>
<keyword evidence="11" id="KW-1185">Reference proteome</keyword>
<feature type="binding site" evidence="9">
    <location>
        <position position="66"/>
    </location>
    <ligand>
        <name>S-adenosyl-L-methionine</name>
        <dbReference type="ChEBI" id="CHEBI:59789"/>
    </ligand>
</feature>
<comment type="caution">
    <text evidence="10">The sequence shown here is derived from an EMBL/GenBank/DDBJ whole genome shotgun (WGS) entry which is preliminary data.</text>
</comment>
<dbReference type="InterPro" id="IPR025835">
    <property type="entry name" value="Thiopurine_S-MeTrfase"/>
</dbReference>
<feature type="binding site" evidence="9">
    <location>
        <position position="45"/>
    </location>
    <ligand>
        <name>S-adenosyl-L-methionine</name>
        <dbReference type="ChEBI" id="CHEBI:59789"/>
    </ligand>
</feature>
<evidence type="ECO:0000256" key="4">
    <source>
        <dbReference type="ARBA" id="ARBA00011905"/>
    </source>
</evidence>
<comment type="similarity">
    <text evidence="3 9">Belongs to the class I-like SAM-binding methyltransferase superfamily. TPMT family.</text>
</comment>
<dbReference type="PROSITE" id="PS51585">
    <property type="entry name" value="SAM_MT_TPMT"/>
    <property type="match status" value="1"/>
</dbReference>
<evidence type="ECO:0000256" key="3">
    <source>
        <dbReference type="ARBA" id="ARBA00008145"/>
    </source>
</evidence>
<evidence type="ECO:0000313" key="11">
    <source>
        <dbReference type="Proteomes" id="UP000761574"/>
    </source>
</evidence>
<evidence type="ECO:0000256" key="8">
    <source>
        <dbReference type="ARBA" id="ARBA00022691"/>
    </source>
</evidence>
<organism evidence="10 11">
    <name type="scientific">Shewanella algidipiscicola</name>
    <dbReference type="NCBI Taxonomy" id="614070"/>
    <lineage>
        <taxon>Bacteria</taxon>
        <taxon>Pseudomonadati</taxon>
        <taxon>Pseudomonadota</taxon>
        <taxon>Gammaproteobacteria</taxon>
        <taxon>Alteromonadales</taxon>
        <taxon>Shewanellaceae</taxon>
        <taxon>Shewanella</taxon>
    </lineage>
</organism>
<evidence type="ECO:0000256" key="1">
    <source>
        <dbReference type="ARBA" id="ARBA00000903"/>
    </source>
</evidence>
<dbReference type="HAMAP" id="MF_00812">
    <property type="entry name" value="Thiopur_methtran"/>
    <property type="match status" value="1"/>
</dbReference>
<dbReference type="Pfam" id="PF05724">
    <property type="entry name" value="TPMT"/>
    <property type="match status" value="1"/>
</dbReference>
<feature type="binding site" evidence="9">
    <location>
        <position position="123"/>
    </location>
    <ligand>
        <name>S-adenosyl-L-methionine</name>
        <dbReference type="ChEBI" id="CHEBI:59789"/>
    </ligand>
</feature>
<evidence type="ECO:0000256" key="9">
    <source>
        <dbReference type="HAMAP-Rule" id="MF_00812"/>
    </source>
</evidence>
<evidence type="ECO:0000256" key="7">
    <source>
        <dbReference type="ARBA" id="ARBA00022679"/>
    </source>
</evidence>
<reference evidence="10 11" key="1">
    <citation type="submission" date="2021-05" db="EMBL/GenBank/DDBJ databases">
        <title>Molecular characterization for Shewanella algae harboring chromosomal blaOXA-55-like strains isolated from clinical and environment sample.</title>
        <authorList>
            <person name="Ohama Y."/>
            <person name="Aoki K."/>
            <person name="Harada S."/>
            <person name="Moriya K."/>
            <person name="Ishii Y."/>
            <person name="Tateda K."/>
        </authorList>
    </citation>
    <scope>NUCLEOTIDE SEQUENCE [LARGE SCALE GENOMIC DNA]</scope>
    <source>
        <strain evidence="10 11">LMG 23746</strain>
    </source>
</reference>
<protein>
    <recommendedName>
        <fullName evidence="4 9">Thiopurine S-methyltransferase</fullName>
        <ecNumber evidence="4 9">2.1.1.67</ecNumber>
    </recommendedName>
    <alternativeName>
        <fullName evidence="9">Thiopurine methyltransferase</fullName>
    </alternativeName>
</protein>
<dbReference type="InterPro" id="IPR022474">
    <property type="entry name" value="Thiopur_S-MeTfrase_Se/Te_detox"/>
</dbReference>
<dbReference type="SUPFAM" id="SSF53335">
    <property type="entry name" value="S-adenosyl-L-methionine-dependent methyltransferases"/>
    <property type="match status" value="1"/>
</dbReference>
<comment type="subcellular location">
    <subcellularLocation>
        <location evidence="2 9">Cytoplasm</location>
    </subcellularLocation>
</comment>
<dbReference type="PIRSF" id="PIRSF023956">
    <property type="entry name" value="Thiopurine_S-methyltransferase"/>
    <property type="match status" value="1"/>
</dbReference>
<dbReference type="InterPro" id="IPR008854">
    <property type="entry name" value="TPMT"/>
</dbReference>
<evidence type="ECO:0000256" key="2">
    <source>
        <dbReference type="ARBA" id="ARBA00004496"/>
    </source>
</evidence>
<evidence type="ECO:0000256" key="6">
    <source>
        <dbReference type="ARBA" id="ARBA00022603"/>
    </source>
</evidence>
<dbReference type="NCBIfam" id="NF009732">
    <property type="entry name" value="PRK13255.1"/>
    <property type="match status" value="1"/>
</dbReference>
<proteinExistence type="inferred from homology"/>
<keyword evidence="7 9" id="KW-0808">Transferase</keyword>
<evidence type="ECO:0000313" key="10">
    <source>
        <dbReference type="EMBL" id="GIU44846.1"/>
    </source>
</evidence>
<dbReference type="InterPro" id="IPR029063">
    <property type="entry name" value="SAM-dependent_MTases_sf"/>
</dbReference>
<dbReference type="EC" id="2.1.1.67" evidence="4 9"/>
<gene>
    <name evidence="9 10" type="primary">tpm</name>
    <name evidence="10" type="ORF">TUM4630_11530</name>
</gene>
<dbReference type="RefSeq" id="WP_119977267.1">
    <property type="nucleotide sequence ID" value="NZ_BPFB01000010.1"/>
</dbReference>
<keyword evidence="6 9" id="KW-0489">Methyltransferase</keyword>
<feature type="binding site" evidence="9">
    <location>
        <position position="10"/>
    </location>
    <ligand>
        <name>S-adenosyl-L-methionine</name>
        <dbReference type="ChEBI" id="CHEBI:59789"/>
    </ligand>
</feature>
<keyword evidence="8 9" id="KW-0949">S-adenosyl-L-methionine</keyword>
<accession>A0ABQ4PCJ3</accession>
<dbReference type="NCBIfam" id="TIGR03840">
    <property type="entry name" value="TMPT_Se_Te"/>
    <property type="match status" value="1"/>
</dbReference>
<dbReference type="Proteomes" id="UP000761574">
    <property type="component" value="Unassembled WGS sequence"/>
</dbReference>
<keyword evidence="5 9" id="KW-0963">Cytoplasm</keyword>
<comment type="catalytic activity">
    <reaction evidence="1 9">
        <text>S-adenosyl-L-methionine + a thiopurine = S-adenosyl-L-homocysteine + a thiopurine S-methylether.</text>
        <dbReference type="EC" id="2.1.1.67"/>
    </reaction>
</comment>
<dbReference type="Gene3D" id="3.40.50.150">
    <property type="entry name" value="Vaccinia Virus protein VP39"/>
    <property type="match status" value="1"/>
</dbReference>
<dbReference type="PANTHER" id="PTHR10259:SF11">
    <property type="entry name" value="THIOPURINE S-METHYLTRANSFERASE"/>
    <property type="match status" value="1"/>
</dbReference>
<sequence length="219" mass="24882">MQPSFWHEKWASKQIGFHLGEVNPLLIEHWPQLNVASGASVFVPMCGKSLDLCYLAEQGLEVVACELNQAAVEQFFTDNELSVEVQTLGEHTRYCTEQITLYQGDLFTLPTHLTAHCTAFYDRAALIAWPEAMRQQYVKQLAKLIAPQSIGLLITLDYPQAALNGPPFAVSDDWVMANMSEYFEIERLRCDDVLAQNPRFISKQVPWLTESVYRLVRKG</sequence>
<dbReference type="PANTHER" id="PTHR10259">
    <property type="entry name" value="THIOPURINE S-METHYLTRANSFERASE"/>
    <property type="match status" value="1"/>
</dbReference>
<name>A0ABQ4PCJ3_9GAMM</name>
<dbReference type="EMBL" id="BPFB01000010">
    <property type="protein sequence ID" value="GIU44846.1"/>
    <property type="molecule type" value="Genomic_DNA"/>
</dbReference>